<dbReference type="GO" id="GO:0030272">
    <property type="term" value="F:5-formyltetrahydrofolate cyclo-ligase activity"/>
    <property type="evidence" value="ECO:0007669"/>
    <property type="project" value="UniProtKB-EC"/>
</dbReference>
<keyword evidence="7" id="KW-1185">Reference proteome</keyword>
<evidence type="ECO:0000313" key="6">
    <source>
        <dbReference type="EMBL" id="PRP86197.1"/>
    </source>
</evidence>
<protein>
    <recommendedName>
        <fullName evidence="5">5-formyltetrahydrofolate cyclo-ligase</fullName>
        <ecNumber evidence="5">6.3.3.2</ecNumber>
    </recommendedName>
</protein>
<name>A0A2P6NQG1_9EUKA</name>
<dbReference type="NCBIfam" id="TIGR02727">
    <property type="entry name" value="MTHFS_bact"/>
    <property type="match status" value="1"/>
</dbReference>
<gene>
    <name evidence="6" type="ORF">PROFUN_05713</name>
</gene>
<comment type="caution">
    <text evidence="6">The sequence shown here is derived from an EMBL/GenBank/DDBJ whole genome shotgun (WGS) entry which is preliminary data.</text>
</comment>
<evidence type="ECO:0000256" key="4">
    <source>
        <dbReference type="ARBA" id="ARBA00036539"/>
    </source>
</evidence>
<comment type="similarity">
    <text evidence="1">Belongs to the 5-formyltetrahydrofolate cyclo-ligase family.</text>
</comment>
<dbReference type="PANTHER" id="PTHR23407:SF1">
    <property type="entry name" value="5-FORMYLTETRAHYDROFOLATE CYCLO-LIGASE"/>
    <property type="match status" value="1"/>
</dbReference>
<dbReference type="InterPro" id="IPR037171">
    <property type="entry name" value="NagB/RpiA_transferase-like"/>
</dbReference>
<evidence type="ECO:0000256" key="2">
    <source>
        <dbReference type="ARBA" id="ARBA00022741"/>
    </source>
</evidence>
<dbReference type="SUPFAM" id="SSF100950">
    <property type="entry name" value="NagB/RpiA/CoA transferase-like"/>
    <property type="match status" value="1"/>
</dbReference>
<evidence type="ECO:0000256" key="3">
    <source>
        <dbReference type="ARBA" id="ARBA00022840"/>
    </source>
</evidence>
<organism evidence="6 7">
    <name type="scientific">Planoprotostelium fungivorum</name>
    <dbReference type="NCBI Taxonomy" id="1890364"/>
    <lineage>
        <taxon>Eukaryota</taxon>
        <taxon>Amoebozoa</taxon>
        <taxon>Evosea</taxon>
        <taxon>Variosea</taxon>
        <taxon>Cavosteliida</taxon>
        <taxon>Cavosteliaceae</taxon>
        <taxon>Planoprotostelium</taxon>
    </lineage>
</organism>
<dbReference type="InterPro" id="IPR002698">
    <property type="entry name" value="FTHF_cligase"/>
</dbReference>
<dbReference type="GO" id="GO:0005524">
    <property type="term" value="F:ATP binding"/>
    <property type="evidence" value="ECO:0007669"/>
    <property type="project" value="UniProtKB-KW"/>
</dbReference>
<dbReference type="Pfam" id="PF01812">
    <property type="entry name" value="5-FTHF_cyc-lig"/>
    <property type="match status" value="1"/>
</dbReference>
<proteinExistence type="inferred from homology"/>
<dbReference type="GO" id="GO:0035999">
    <property type="term" value="P:tetrahydrofolate interconversion"/>
    <property type="evidence" value="ECO:0007669"/>
    <property type="project" value="TreeGrafter"/>
</dbReference>
<keyword evidence="2" id="KW-0547">Nucleotide-binding</keyword>
<dbReference type="OrthoDB" id="2015992at2759"/>
<evidence type="ECO:0000256" key="1">
    <source>
        <dbReference type="ARBA" id="ARBA00010638"/>
    </source>
</evidence>
<dbReference type="Proteomes" id="UP000241769">
    <property type="component" value="Unassembled WGS sequence"/>
</dbReference>
<dbReference type="Gene3D" id="3.40.50.10420">
    <property type="entry name" value="NagB/RpiA/CoA transferase-like"/>
    <property type="match status" value="1"/>
</dbReference>
<dbReference type="PANTHER" id="PTHR23407">
    <property type="entry name" value="ATPASE INHIBITOR/5-FORMYLTETRAHYDROFOLATE CYCLO-LIGASE"/>
    <property type="match status" value="1"/>
</dbReference>
<comment type="catalytic activity">
    <reaction evidence="4">
        <text>(6S)-5-formyl-5,6,7,8-tetrahydrofolate + ATP = (6R)-5,10-methenyltetrahydrofolate + ADP + phosphate</text>
        <dbReference type="Rhea" id="RHEA:10488"/>
        <dbReference type="ChEBI" id="CHEBI:30616"/>
        <dbReference type="ChEBI" id="CHEBI:43474"/>
        <dbReference type="ChEBI" id="CHEBI:57455"/>
        <dbReference type="ChEBI" id="CHEBI:57457"/>
        <dbReference type="ChEBI" id="CHEBI:456216"/>
        <dbReference type="EC" id="6.3.3.2"/>
    </reaction>
</comment>
<evidence type="ECO:0000313" key="7">
    <source>
        <dbReference type="Proteomes" id="UP000241769"/>
    </source>
</evidence>
<dbReference type="EMBL" id="MDYQ01000034">
    <property type="protein sequence ID" value="PRP86197.1"/>
    <property type="molecule type" value="Genomic_DNA"/>
</dbReference>
<evidence type="ECO:0000256" key="5">
    <source>
        <dbReference type="ARBA" id="ARBA00038966"/>
    </source>
</evidence>
<dbReference type="STRING" id="1890364.A0A2P6NQG1"/>
<sequence length="599" mass="67337">MNKKALRALINSRLKTLSRQEIESQGETPSSVREFQKSKSVAVYLNMPREASTMMLIDNALSSGKKLFLPRTSIDGTMKMLRIYSRKDLSELPKTEYKHFTLIEPDLLYEGEKREDASDSGTSLDLIIVPGLGFDVKGGRLGRGKGFYDRFIQDLIENCERQEKPRPHLLGLCFSQQLVEEIPTEDHDQRMDEIVHDLTLIPSSPGLASTFFGFTFLYSSVRFISCPPHISTYIMSRAFLLFALLFVASADLLKLHLPTTYTTTYTASSKGMSVNTTIITDGKTAVSYGNYQGIIMKAYQYNDNQTYYTTGSFIDSGCVGMWSQPSDPNADIFGNANKNGKLIGKCSTGRFSIGLLWSIKEANTQLQMCTNIFGTEALWAQMNGTANGQTYTTDIKFISTSTTIDKTEFNLDPKCYLKVNSRDHKLQIPSFWYASIDVTAPEYSLKTSQYENVTKPTVVIQDQNGNNVITQGTKPYDVKTANTTEWTMFFHNNKTTYWKTEHNCTCWLHSSNYADVTADLYEATVDVRGIDAVYTGEPCAMSGADVFGYWYNGLVGNIRYCVRFDGKEPVSVEHVERTANVIQLPAECWDDRITCSSRA</sequence>
<dbReference type="GO" id="GO:0009396">
    <property type="term" value="P:folic acid-containing compound biosynthetic process"/>
    <property type="evidence" value="ECO:0007669"/>
    <property type="project" value="TreeGrafter"/>
</dbReference>
<dbReference type="AlphaFoldDB" id="A0A2P6NQG1"/>
<keyword evidence="3" id="KW-0067">ATP-binding</keyword>
<accession>A0A2P6NQG1</accession>
<dbReference type="InParanoid" id="A0A2P6NQG1"/>
<reference evidence="6 7" key="1">
    <citation type="journal article" date="2018" name="Genome Biol. Evol.">
        <title>Multiple Roots of Fruiting Body Formation in Amoebozoa.</title>
        <authorList>
            <person name="Hillmann F."/>
            <person name="Forbes G."/>
            <person name="Novohradska S."/>
            <person name="Ferling I."/>
            <person name="Riege K."/>
            <person name="Groth M."/>
            <person name="Westermann M."/>
            <person name="Marz M."/>
            <person name="Spaller T."/>
            <person name="Winckler T."/>
            <person name="Schaap P."/>
            <person name="Glockner G."/>
        </authorList>
    </citation>
    <scope>NUCLEOTIDE SEQUENCE [LARGE SCALE GENOMIC DNA]</scope>
    <source>
        <strain evidence="6 7">Jena</strain>
    </source>
</reference>
<dbReference type="EC" id="6.3.3.2" evidence="5"/>
<dbReference type="InterPro" id="IPR024185">
    <property type="entry name" value="FTHF_cligase-like_sf"/>
</dbReference>